<proteinExistence type="predicted"/>
<organism evidence="1 2">
    <name type="scientific">Lasiodiplodia mahajangana</name>
    <dbReference type="NCBI Taxonomy" id="1108764"/>
    <lineage>
        <taxon>Eukaryota</taxon>
        <taxon>Fungi</taxon>
        <taxon>Dikarya</taxon>
        <taxon>Ascomycota</taxon>
        <taxon>Pezizomycotina</taxon>
        <taxon>Dothideomycetes</taxon>
        <taxon>Dothideomycetes incertae sedis</taxon>
        <taxon>Botryosphaeriales</taxon>
        <taxon>Botryosphaeriaceae</taxon>
        <taxon>Lasiodiplodia</taxon>
    </lineage>
</organism>
<gene>
    <name evidence="1" type="ORF">O1611_g5407</name>
</gene>
<protein>
    <submittedName>
        <fullName evidence="1">Uncharacterized protein</fullName>
    </submittedName>
</protein>
<evidence type="ECO:0000313" key="1">
    <source>
        <dbReference type="EMBL" id="KAJ8128227.1"/>
    </source>
</evidence>
<dbReference type="EMBL" id="JAPUUL010001144">
    <property type="protein sequence ID" value="KAJ8128227.1"/>
    <property type="molecule type" value="Genomic_DNA"/>
</dbReference>
<evidence type="ECO:0000313" key="2">
    <source>
        <dbReference type="Proteomes" id="UP001153332"/>
    </source>
</evidence>
<reference evidence="1" key="1">
    <citation type="submission" date="2022-12" db="EMBL/GenBank/DDBJ databases">
        <title>Genome Sequence of Lasiodiplodia mahajangana.</title>
        <authorList>
            <person name="Buettner E."/>
        </authorList>
    </citation>
    <scope>NUCLEOTIDE SEQUENCE</scope>
    <source>
        <strain evidence="1">VT137</strain>
    </source>
</reference>
<accession>A0ACC2JL63</accession>
<comment type="caution">
    <text evidence="1">The sequence shown here is derived from an EMBL/GenBank/DDBJ whole genome shotgun (WGS) entry which is preliminary data.</text>
</comment>
<keyword evidence="2" id="KW-1185">Reference proteome</keyword>
<dbReference type="Proteomes" id="UP001153332">
    <property type="component" value="Unassembled WGS sequence"/>
</dbReference>
<sequence>MKICFPNASLALQRNLQANAHTTTVLNYAMATRDLVHCVMSATDMLHSRSEVNQWQWNALLTLVGFLTAYPLYDYAPSARCHVQLPLDIFSAAGHQNTVAAKAATLMRSITLKVDSIAILKGPREAVMIGWCP</sequence>
<name>A0ACC2JL63_9PEZI</name>